<dbReference type="OrthoDB" id="40134at2759"/>
<dbReference type="Proteomes" id="UP000274131">
    <property type="component" value="Unassembled WGS sequence"/>
</dbReference>
<dbReference type="WBParaSite" id="EVEC_0000900501-mRNA-1">
    <property type="protein sequence ID" value="EVEC_0000900501-mRNA-1"/>
    <property type="gene ID" value="EVEC_0000900501"/>
</dbReference>
<dbReference type="AlphaFoldDB" id="A0A0N4VEA2"/>
<keyword evidence="1" id="KW-1133">Transmembrane helix</keyword>
<dbReference type="EMBL" id="UXUI01009429">
    <property type="protein sequence ID" value="VDD93695.1"/>
    <property type="molecule type" value="Genomic_DNA"/>
</dbReference>
<keyword evidence="1" id="KW-0812">Transmembrane</keyword>
<accession>A0A0N4VEA2</accession>
<reference evidence="2 3" key="2">
    <citation type="submission" date="2018-10" db="EMBL/GenBank/DDBJ databases">
        <authorList>
            <consortium name="Pathogen Informatics"/>
        </authorList>
    </citation>
    <scope>NUCLEOTIDE SEQUENCE [LARGE SCALE GENOMIC DNA]</scope>
</reference>
<keyword evidence="3" id="KW-1185">Reference proteome</keyword>
<name>A0A0N4VEA2_ENTVE</name>
<reference evidence="4" key="1">
    <citation type="submission" date="2017-02" db="UniProtKB">
        <authorList>
            <consortium name="WormBaseParasite"/>
        </authorList>
    </citation>
    <scope>IDENTIFICATION</scope>
</reference>
<evidence type="ECO:0000313" key="3">
    <source>
        <dbReference type="Proteomes" id="UP000274131"/>
    </source>
</evidence>
<sequence>MLHVAFEVHSKCSEVAYIVQPGQNTTRRKTSGASLSQQPSAVPQRAYGCVLILGFNTQNLQHIVCTQSDYSLRLLYEFQIIHVLAGYVLLCSVILMFSLESKWLERDFVNNFASVKLPCVTPWVFGLIKVLRRVESIVEGAGKERN</sequence>
<gene>
    <name evidence="2" type="ORF">EVEC_LOCUS8446</name>
</gene>
<keyword evidence="1" id="KW-0472">Membrane</keyword>
<protein>
    <submittedName>
        <fullName evidence="4">Cytochrome b561 domain-containing protein</fullName>
    </submittedName>
</protein>
<proteinExistence type="predicted"/>
<evidence type="ECO:0000256" key="1">
    <source>
        <dbReference type="SAM" id="Phobius"/>
    </source>
</evidence>
<feature type="transmembrane region" description="Helical" evidence="1">
    <location>
        <begin position="80"/>
        <end position="99"/>
    </location>
</feature>
<evidence type="ECO:0000313" key="2">
    <source>
        <dbReference type="EMBL" id="VDD93695.1"/>
    </source>
</evidence>
<organism evidence="4">
    <name type="scientific">Enterobius vermicularis</name>
    <name type="common">Human pinworm</name>
    <dbReference type="NCBI Taxonomy" id="51028"/>
    <lineage>
        <taxon>Eukaryota</taxon>
        <taxon>Metazoa</taxon>
        <taxon>Ecdysozoa</taxon>
        <taxon>Nematoda</taxon>
        <taxon>Chromadorea</taxon>
        <taxon>Rhabditida</taxon>
        <taxon>Spirurina</taxon>
        <taxon>Oxyuridomorpha</taxon>
        <taxon>Oxyuroidea</taxon>
        <taxon>Oxyuridae</taxon>
        <taxon>Enterobius</taxon>
    </lineage>
</organism>
<evidence type="ECO:0000313" key="4">
    <source>
        <dbReference type="WBParaSite" id="EVEC_0000900501-mRNA-1"/>
    </source>
</evidence>